<dbReference type="InParanoid" id="F4RLU1"/>
<organism evidence="4">
    <name type="scientific">Melampsora larici-populina (strain 98AG31 / pathotype 3-4-7)</name>
    <name type="common">Poplar leaf rust fungus</name>
    <dbReference type="NCBI Taxonomy" id="747676"/>
    <lineage>
        <taxon>Eukaryota</taxon>
        <taxon>Fungi</taxon>
        <taxon>Dikarya</taxon>
        <taxon>Basidiomycota</taxon>
        <taxon>Pucciniomycotina</taxon>
        <taxon>Pucciniomycetes</taxon>
        <taxon>Pucciniales</taxon>
        <taxon>Melampsoraceae</taxon>
        <taxon>Melampsora</taxon>
    </lineage>
</organism>
<feature type="region of interest" description="Disordered" evidence="1">
    <location>
        <begin position="139"/>
        <end position="194"/>
    </location>
</feature>
<feature type="signal peptide" evidence="2">
    <location>
        <begin position="1"/>
        <end position="22"/>
    </location>
</feature>
<dbReference type="GeneID" id="18930057"/>
<reference evidence="4" key="1">
    <citation type="journal article" date="2011" name="Proc. Natl. Acad. Sci. U.S.A.">
        <title>Obligate biotrophy features unraveled by the genomic analysis of rust fungi.</title>
        <authorList>
            <person name="Duplessis S."/>
            <person name="Cuomo C.A."/>
            <person name="Lin Y.-C."/>
            <person name="Aerts A."/>
            <person name="Tisserant E."/>
            <person name="Veneault-Fourrey C."/>
            <person name="Joly D.L."/>
            <person name="Hacquard S."/>
            <person name="Amselem J."/>
            <person name="Cantarel B.L."/>
            <person name="Chiu R."/>
            <person name="Coutinho P.M."/>
            <person name="Feau N."/>
            <person name="Field M."/>
            <person name="Frey P."/>
            <person name="Gelhaye E."/>
            <person name="Goldberg J."/>
            <person name="Grabherr M.G."/>
            <person name="Kodira C.D."/>
            <person name="Kohler A."/>
            <person name="Kuees U."/>
            <person name="Lindquist E.A."/>
            <person name="Lucas S.M."/>
            <person name="Mago R."/>
            <person name="Mauceli E."/>
            <person name="Morin E."/>
            <person name="Murat C."/>
            <person name="Pangilinan J.L."/>
            <person name="Park R."/>
            <person name="Pearson M."/>
            <person name="Quesneville H."/>
            <person name="Rouhier N."/>
            <person name="Sakthikumar S."/>
            <person name="Salamov A.A."/>
            <person name="Schmutz J."/>
            <person name="Selles B."/>
            <person name="Shapiro H."/>
            <person name="Tanguay P."/>
            <person name="Tuskan G.A."/>
            <person name="Henrissat B."/>
            <person name="Van de Peer Y."/>
            <person name="Rouze P."/>
            <person name="Ellis J.G."/>
            <person name="Dodds P.N."/>
            <person name="Schein J.E."/>
            <person name="Zhong S."/>
            <person name="Hamelin R.C."/>
            <person name="Grigoriev I.V."/>
            <person name="Szabo L.J."/>
            <person name="Martin F."/>
        </authorList>
    </citation>
    <scope>NUCLEOTIDE SEQUENCE [LARGE SCALE GENOMIC DNA]</scope>
    <source>
        <strain evidence="4">98AG31 / pathotype 3-4-7</strain>
    </source>
</reference>
<dbReference type="EMBL" id="GL883107">
    <property type="protein sequence ID" value="EGG06600.1"/>
    <property type="molecule type" value="Genomic_DNA"/>
</dbReference>
<protein>
    <recommendedName>
        <fullName evidence="5">Secreted protein</fullName>
    </recommendedName>
</protein>
<evidence type="ECO:0000256" key="1">
    <source>
        <dbReference type="SAM" id="MobiDB-lite"/>
    </source>
</evidence>
<feature type="compositionally biased region" description="Low complexity" evidence="1">
    <location>
        <begin position="185"/>
        <end position="194"/>
    </location>
</feature>
<sequence>MPNMTPMIRIFLAMSIINNIVCNPMDNSLQMNVIHSNTVTNEGVHESLGISGLQNEAFVPQEKVQEPCTIADFVTSGQNSLGKINSSSDTEKSKGKKLFRFDLNLRYEPQCTEEDDREPKRRKINDCRETDKDILEVETPDPDQCQYSSSSDSMGLLGKKNEQSRVRGKASGCMNSVSTEPEVHSSTTTKSQSQQGINQMFGKMIDQGRQVGSQTGLGNQMKDWFKELKKDIASKHVNSAIFKQELRKIFRTISKAYRHVTLVFLGSLQVIHSTKKEEMQELVHDGWAFIVNYMEVWRWIDLENSHVPAMDVKPEELEIENPLELWHYLMGLARTSRISVILLWRLCNHWYHLSSYKDKMMIKTPQDLHVRWHYHLAKANLLSDWEIEPPATIFSLGQSSLETNMINTKSLYRLIRKENFSVADGRTKRFVGILREVGKKALSALNLQQSPFEFLQTYCQKMKNKNLQLPQEWKGNFESLKQKTMFGMIPCFLGMIHLLHPIEVSKDQPNPAVLDGLKFMQVFLKGWEKDDLEKAFRTDPIEIRRLARTDDPSTVLLAYLMNLKPSPDHRLASKIFWQLFQVWQRWQGSGFLNKNPLSTKIDFDNAIQMAYADFQ</sequence>
<dbReference type="VEuPathDB" id="FungiDB:MELLADRAFT_63209"/>
<name>F4RLU1_MELLP</name>
<accession>F4RLU1</accession>
<gene>
    <name evidence="3" type="ORF">MELLADRAFT_63209</name>
</gene>
<proteinExistence type="predicted"/>
<keyword evidence="4" id="KW-1185">Reference proteome</keyword>
<evidence type="ECO:0008006" key="5">
    <source>
        <dbReference type="Google" id="ProtNLM"/>
    </source>
</evidence>
<dbReference type="HOGENOM" id="CLU_443487_0_0_1"/>
<evidence type="ECO:0000256" key="2">
    <source>
        <dbReference type="SAM" id="SignalP"/>
    </source>
</evidence>
<dbReference type="RefSeq" id="XP_007410040.1">
    <property type="nucleotide sequence ID" value="XM_007409978.1"/>
</dbReference>
<dbReference type="AlphaFoldDB" id="F4RLU1"/>
<evidence type="ECO:0000313" key="3">
    <source>
        <dbReference type="EMBL" id="EGG06600.1"/>
    </source>
</evidence>
<dbReference type="Proteomes" id="UP000001072">
    <property type="component" value="Unassembled WGS sequence"/>
</dbReference>
<dbReference type="KEGG" id="mlr:MELLADRAFT_63209"/>
<evidence type="ECO:0000313" key="4">
    <source>
        <dbReference type="Proteomes" id="UP000001072"/>
    </source>
</evidence>
<feature type="chain" id="PRO_5003315252" description="Secreted protein" evidence="2">
    <location>
        <begin position="23"/>
        <end position="615"/>
    </location>
</feature>
<keyword evidence="2" id="KW-0732">Signal</keyword>